<name>A0AAE1BW95_PETCI</name>
<feature type="region of interest" description="Disordered" evidence="1">
    <location>
        <begin position="10"/>
        <end position="41"/>
    </location>
</feature>
<evidence type="ECO:0000256" key="1">
    <source>
        <dbReference type="SAM" id="MobiDB-lite"/>
    </source>
</evidence>
<sequence length="189" mass="21221">MNQIITHLLKLSPQQHAMSRRHTAGEVSSSNSSNNNPFSPLSTEQLRSLRMLPKMFSSKEWKEFLAKHEQDDASERDPGPIPILTKRPDGSLVWWNLLFHIPTTTTTTTTTTTSTPTTTTTTTTTPTPSNPTDTQLNHQLNTKTLDLNQLRALRMLPRLFQSQEWKDMLAKEGGNSSTYSSHGPHPCPN</sequence>
<feature type="region of interest" description="Disordered" evidence="1">
    <location>
        <begin position="106"/>
        <end position="136"/>
    </location>
</feature>
<evidence type="ECO:0000313" key="2">
    <source>
        <dbReference type="EMBL" id="KAK3857990.1"/>
    </source>
</evidence>
<proteinExistence type="predicted"/>
<dbReference type="Proteomes" id="UP001286313">
    <property type="component" value="Unassembled WGS sequence"/>
</dbReference>
<feature type="compositionally biased region" description="Low complexity" evidence="1">
    <location>
        <begin position="106"/>
        <end position="134"/>
    </location>
</feature>
<gene>
    <name evidence="2" type="ORF">Pcinc_035802</name>
</gene>
<dbReference type="EMBL" id="JAWQEG010005449">
    <property type="protein sequence ID" value="KAK3857990.1"/>
    <property type="molecule type" value="Genomic_DNA"/>
</dbReference>
<organism evidence="2 3">
    <name type="scientific">Petrolisthes cinctipes</name>
    <name type="common">Flat porcelain crab</name>
    <dbReference type="NCBI Taxonomy" id="88211"/>
    <lineage>
        <taxon>Eukaryota</taxon>
        <taxon>Metazoa</taxon>
        <taxon>Ecdysozoa</taxon>
        <taxon>Arthropoda</taxon>
        <taxon>Crustacea</taxon>
        <taxon>Multicrustacea</taxon>
        <taxon>Malacostraca</taxon>
        <taxon>Eumalacostraca</taxon>
        <taxon>Eucarida</taxon>
        <taxon>Decapoda</taxon>
        <taxon>Pleocyemata</taxon>
        <taxon>Anomura</taxon>
        <taxon>Galatheoidea</taxon>
        <taxon>Porcellanidae</taxon>
        <taxon>Petrolisthes</taxon>
    </lineage>
</organism>
<accession>A0AAE1BW95</accession>
<protein>
    <submittedName>
        <fullName evidence="2">Uncharacterized protein</fullName>
    </submittedName>
</protein>
<comment type="caution">
    <text evidence="2">The sequence shown here is derived from an EMBL/GenBank/DDBJ whole genome shotgun (WGS) entry which is preliminary data.</text>
</comment>
<dbReference type="AlphaFoldDB" id="A0AAE1BW95"/>
<evidence type="ECO:0000313" key="3">
    <source>
        <dbReference type="Proteomes" id="UP001286313"/>
    </source>
</evidence>
<reference evidence="2" key="1">
    <citation type="submission" date="2023-10" db="EMBL/GenBank/DDBJ databases">
        <title>Genome assemblies of two species of porcelain crab, Petrolisthes cinctipes and Petrolisthes manimaculis (Anomura: Porcellanidae).</title>
        <authorList>
            <person name="Angst P."/>
        </authorList>
    </citation>
    <scope>NUCLEOTIDE SEQUENCE</scope>
    <source>
        <strain evidence="2">PB745_01</strain>
        <tissue evidence="2">Gill</tissue>
    </source>
</reference>
<keyword evidence="3" id="KW-1185">Reference proteome</keyword>